<keyword evidence="5 11" id="KW-0863">Zinc-finger</keyword>
<evidence type="ECO:0000256" key="7">
    <source>
        <dbReference type="ARBA" id="ARBA00023015"/>
    </source>
</evidence>
<dbReference type="Gene3D" id="3.40.1800.20">
    <property type="match status" value="1"/>
</dbReference>
<dbReference type="Pfam" id="PF13912">
    <property type="entry name" value="zf-C2H2_6"/>
    <property type="match status" value="2"/>
</dbReference>
<feature type="region of interest" description="Disordered" evidence="12">
    <location>
        <begin position="183"/>
        <end position="210"/>
    </location>
</feature>
<keyword evidence="6" id="KW-0862">Zinc</keyword>
<keyword evidence="8" id="KW-0238">DNA-binding</keyword>
<dbReference type="GO" id="GO:0001228">
    <property type="term" value="F:DNA-binding transcription activator activity, RNA polymerase II-specific"/>
    <property type="evidence" value="ECO:0007669"/>
    <property type="project" value="TreeGrafter"/>
</dbReference>
<evidence type="ECO:0000256" key="1">
    <source>
        <dbReference type="ARBA" id="ARBA00004123"/>
    </source>
</evidence>
<evidence type="ECO:0000256" key="12">
    <source>
        <dbReference type="SAM" id="MobiDB-lite"/>
    </source>
</evidence>
<evidence type="ECO:0000256" key="10">
    <source>
        <dbReference type="ARBA" id="ARBA00023242"/>
    </source>
</evidence>
<evidence type="ECO:0000256" key="5">
    <source>
        <dbReference type="ARBA" id="ARBA00022771"/>
    </source>
</evidence>
<evidence type="ECO:0000256" key="2">
    <source>
        <dbReference type="ARBA" id="ARBA00006991"/>
    </source>
</evidence>
<feature type="domain" description="C2H2-type" evidence="13">
    <location>
        <begin position="315"/>
        <end position="343"/>
    </location>
</feature>
<accession>A0A0K8UTR1</accession>
<feature type="domain" description="C2H2-type" evidence="13">
    <location>
        <begin position="376"/>
        <end position="404"/>
    </location>
</feature>
<evidence type="ECO:0000256" key="6">
    <source>
        <dbReference type="ARBA" id="ARBA00022833"/>
    </source>
</evidence>
<feature type="domain" description="C2H2-type" evidence="13">
    <location>
        <begin position="347"/>
        <end position="374"/>
    </location>
</feature>
<dbReference type="PANTHER" id="PTHR24393">
    <property type="entry name" value="ZINC FINGER PROTEIN"/>
    <property type="match status" value="1"/>
</dbReference>
<comment type="subcellular location">
    <subcellularLocation>
        <location evidence="1">Nucleus</location>
    </subcellularLocation>
</comment>
<dbReference type="Pfam" id="PF00096">
    <property type="entry name" value="zf-C2H2"/>
    <property type="match status" value="3"/>
</dbReference>
<evidence type="ECO:0000256" key="4">
    <source>
        <dbReference type="ARBA" id="ARBA00022737"/>
    </source>
</evidence>
<dbReference type="InterPro" id="IPR013087">
    <property type="entry name" value="Znf_C2H2_type"/>
</dbReference>
<dbReference type="InterPro" id="IPR012934">
    <property type="entry name" value="Znf_AD"/>
</dbReference>
<feature type="domain" description="C2H2-type" evidence="13">
    <location>
        <begin position="259"/>
        <end position="287"/>
    </location>
</feature>
<dbReference type="AlphaFoldDB" id="A0A0K8UTR1"/>
<evidence type="ECO:0000256" key="9">
    <source>
        <dbReference type="ARBA" id="ARBA00023163"/>
    </source>
</evidence>
<evidence type="ECO:0000313" key="14">
    <source>
        <dbReference type="EMBL" id="JAI29903.1"/>
    </source>
</evidence>
<dbReference type="GO" id="GO:0008270">
    <property type="term" value="F:zinc ion binding"/>
    <property type="evidence" value="ECO:0007669"/>
    <property type="project" value="UniProtKB-KW"/>
</dbReference>
<feature type="compositionally biased region" description="Basic residues" evidence="12">
    <location>
        <begin position="195"/>
        <end position="210"/>
    </location>
</feature>
<dbReference type="FunFam" id="3.30.160.60:FF:000072">
    <property type="entry name" value="zinc finger protein 143 isoform X1"/>
    <property type="match status" value="1"/>
</dbReference>
<dbReference type="SMART" id="SM00355">
    <property type="entry name" value="ZnF_C2H2"/>
    <property type="match status" value="9"/>
</dbReference>
<comment type="similarity">
    <text evidence="2">Belongs to the krueppel C2H2-type zinc-finger protein family.</text>
</comment>
<keyword evidence="4" id="KW-0677">Repeat</keyword>
<keyword evidence="7" id="KW-0805">Transcription regulation</keyword>
<dbReference type="GeneID" id="108966370"/>
<dbReference type="PANTHER" id="PTHR24393:SF15">
    <property type="entry name" value="IP01243P-RELATED"/>
    <property type="match status" value="1"/>
</dbReference>
<dbReference type="EMBL" id="GDHF01022411">
    <property type="protein sequence ID" value="JAI29903.1"/>
    <property type="molecule type" value="Transcribed_RNA"/>
</dbReference>
<feature type="domain" description="C2H2-type" evidence="13">
    <location>
        <begin position="522"/>
        <end position="550"/>
    </location>
</feature>
<gene>
    <name evidence="14" type="primary">grau_41</name>
    <name evidence="14" type="ORF">c0_g1_i1</name>
</gene>
<dbReference type="InterPro" id="IPR036236">
    <property type="entry name" value="Znf_C2H2_sf"/>
</dbReference>
<dbReference type="OrthoDB" id="8117402at2759"/>
<dbReference type="PROSITE" id="PS00028">
    <property type="entry name" value="ZINC_FINGER_C2H2_1"/>
    <property type="match status" value="6"/>
</dbReference>
<protein>
    <submittedName>
        <fullName evidence="14">Transcription factor grauzone</fullName>
    </submittedName>
</protein>
<dbReference type="Gene3D" id="3.30.160.60">
    <property type="entry name" value="Classic Zinc Finger"/>
    <property type="match status" value="6"/>
</dbReference>
<keyword evidence="10" id="KW-0539">Nucleus</keyword>
<reference evidence="14" key="1">
    <citation type="submission" date="2015-06" db="EMBL/GenBank/DDBJ databases">
        <authorList>
            <person name="Hoefler B.C."/>
            <person name="Straight P.D."/>
        </authorList>
    </citation>
    <scope>NUCLEOTIDE SEQUENCE</scope>
</reference>
<evidence type="ECO:0000256" key="3">
    <source>
        <dbReference type="ARBA" id="ARBA00022723"/>
    </source>
</evidence>
<feature type="domain" description="C2H2-type" evidence="13">
    <location>
        <begin position="465"/>
        <end position="493"/>
    </location>
</feature>
<name>A0A0K8UTR1_BACLA</name>
<dbReference type="GO" id="GO:0000978">
    <property type="term" value="F:RNA polymerase II cis-regulatory region sequence-specific DNA binding"/>
    <property type="evidence" value="ECO:0007669"/>
    <property type="project" value="TreeGrafter"/>
</dbReference>
<feature type="domain" description="C2H2-type" evidence="13">
    <location>
        <begin position="405"/>
        <end position="432"/>
    </location>
</feature>
<dbReference type="SUPFAM" id="SSF57667">
    <property type="entry name" value="beta-beta-alpha zinc fingers"/>
    <property type="match status" value="5"/>
</dbReference>
<evidence type="ECO:0000256" key="11">
    <source>
        <dbReference type="PROSITE-ProRule" id="PRU00042"/>
    </source>
</evidence>
<evidence type="ECO:0000256" key="8">
    <source>
        <dbReference type="ARBA" id="ARBA00023125"/>
    </source>
</evidence>
<feature type="domain" description="C2H2-type" evidence="13">
    <location>
        <begin position="494"/>
        <end position="521"/>
    </location>
</feature>
<feature type="domain" description="C2H2-type" evidence="13">
    <location>
        <begin position="435"/>
        <end position="464"/>
    </location>
</feature>
<keyword evidence="3" id="KW-0479">Metal-binding</keyword>
<dbReference type="PROSITE" id="PS50157">
    <property type="entry name" value="ZINC_FINGER_C2H2_2"/>
    <property type="match status" value="9"/>
</dbReference>
<sequence length="574" mass="66685">MLCRLCISDCDHNSLELFDSGGKNTAIYNVVAKYFENEIKNMDEVKAELDAEQCHGAIQHTSQVICTNCWRHIDDFHQWQKELVILKDERLKLLQQPYQRELVESVKLEMEIDVNNLNIYEESFADDTCDNDDYFNEDTEDPVAICEAKLSTSPKKLPPDVGIENVANDDNDSLYDDMPLLRRRNLRQTKTSAPTKKKAGRRKKLKKVVVKKASDVDTDLDYNENEDKDEANSVEKVKEKSSKTREFDAFIAQHFKDKLPCELCGHLSADFTELRTHFREVHNNNKGYVLCCKHKYSQRFHFVEHLQVHLNPQKFQCAECGKCSANGRSLVAHMNSMHKPESLERRFECEVCHKKFAKLPILKTHMETHAEGNPDHICKECGKGFILESRLNIHIRNVHSTAYHSVCDQCGKSFRGRYALKYHLLEHDGAGKQLWPCDQCDAKLHSKFSLKRHKRITHHDGSTVYVCGECGKVALTEDALKSHKRYVHQRERIHKCTVCDKAFKASKVLKEHMTTHTGEDLYQCPHCPRTFKVNANMHHHRKRKHPKEWAENRRHRPMSFKHMDLNAISNEVVL</sequence>
<organism evidence="14">
    <name type="scientific">Bactrocera latifrons</name>
    <name type="common">Malaysian fruit fly</name>
    <name type="synonym">Chaetodacus latifrons</name>
    <dbReference type="NCBI Taxonomy" id="174628"/>
    <lineage>
        <taxon>Eukaryota</taxon>
        <taxon>Metazoa</taxon>
        <taxon>Ecdysozoa</taxon>
        <taxon>Arthropoda</taxon>
        <taxon>Hexapoda</taxon>
        <taxon>Insecta</taxon>
        <taxon>Pterygota</taxon>
        <taxon>Neoptera</taxon>
        <taxon>Endopterygota</taxon>
        <taxon>Diptera</taxon>
        <taxon>Brachycera</taxon>
        <taxon>Muscomorpha</taxon>
        <taxon>Tephritoidea</taxon>
        <taxon>Tephritidae</taxon>
        <taxon>Bactrocera</taxon>
        <taxon>Bactrocera</taxon>
    </lineage>
</organism>
<proteinExistence type="inferred from homology"/>
<keyword evidence="9" id="KW-0804">Transcription</keyword>
<evidence type="ECO:0000259" key="13">
    <source>
        <dbReference type="PROSITE" id="PS50157"/>
    </source>
</evidence>
<dbReference type="SMART" id="SM00868">
    <property type="entry name" value="zf-AD"/>
    <property type="match status" value="1"/>
</dbReference>
<dbReference type="GO" id="GO:0005634">
    <property type="term" value="C:nucleus"/>
    <property type="evidence" value="ECO:0007669"/>
    <property type="project" value="UniProtKB-SubCell"/>
</dbReference>